<keyword evidence="5" id="KW-0597">Phosphoprotein</keyword>
<dbReference type="InterPro" id="IPR001245">
    <property type="entry name" value="Ser-Thr/Tyr_kinase_cat_dom"/>
</dbReference>
<name>A0A8X8WDL3_SALSN</name>
<evidence type="ECO:0000259" key="15">
    <source>
        <dbReference type="PROSITE" id="PS50011"/>
    </source>
</evidence>
<feature type="binding site" evidence="13">
    <location>
        <position position="167"/>
    </location>
    <ligand>
        <name>ATP</name>
        <dbReference type="ChEBI" id="CHEBI:30616"/>
    </ligand>
</feature>
<keyword evidence="3" id="KW-0963">Cytoplasm</keyword>
<dbReference type="InterPro" id="IPR017441">
    <property type="entry name" value="Protein_kinase_ATP_BS"/>
</dbReference>
<dbReference type="FunFam" id="1.10.510.10:FF:000335">
    <property type="entry name" value="receptor-like cytosolic serine/threonine-protein kinase RBK2"/>
    <property type="match status" value="1"/>
</dbReference>
<sequence>MAAECKNIPRKQRKKKKSLEKQRSETESPASGAKLGETDEETSPRGVLDMLGSGLDEKSGELSSLQWKKMFWQVKKTSSVWKISTISLLGGGNGMSKKVLRRRRRSSSEDAGDFVMPKPSWRNFSYEELRHATDGFSSGKNKMIGKGGHAEVYKGMLYDGQVVAVKKIMKEKNDEGKNGDFLAELGIIAHIDHPNAAKLIGFSADQGLYLVLQYLPHGSLATSLHSDVLAYVDAGSEDCHLDWGTRYKVAIGVAKGLQYLHSSCQRRIIHRDITASNILLSEDYEAQISDFGLAKWLPEGWAHLVVTPIEGTFGYMAPEYFMHRLVNEKTDVFAFGVLLLELITGRRAVDSSSQSLVMWAKPHLENNSLEEMADPRLGGNYDVVEMKRAMFTASTCIHHQPTLRPNMMRVTNQHFLISRDTQLRKPFTPTCFVQVVQLLKGDNGLDMKQKPMGERVQMLQGDNDVEDMKLMSIGGRTLHIDACDTEDYDSPAYLTDLNRHMQLVME</sequence>
<dbReference type="PANTHER" id="PTHR47987:SF7">
    <property type="entry name" value="PROTEIN KINASE SUPERFAMILY PROTEIN"/>
    <property type="match status" value="1"/>
</dbReference>
<dbReference type="PROSITE" id="PS00109">
    <property type="entry name" value="PROTEIN_KINASE_TYR"/>
    <property type="match status" value="1"/>
</dbReference>
<comment type="catalytic activity">
    <reaction evidence="11">
        <text>L-seryl-[protein] + ATP = O-phospho-L-seryl-[protein] + ADP + H(+)</text>
        <dbReference type="Rhea" id="RHEA:17989"/>
        <dbReference type="Rhea" id="RHEA-COMP:9863"/>
        <dbReference type="Rhea" id="RHEA-COMP:11604"/>
        <dbReference type="ChEBI" id="CHEBI:15378"/>
        <dbReference type="ChEBI" id="CHEBI:29999"/>
        <dbReference type="ChEBI" id="CHEBI:30616"/>
        <dbReference type="ChEBI" id="CHEBI:83421"/>
        <dbReference type="ChEBI" id="CHEBI:456216"/>
        <dbReference type="EC" id="2.7.11.1"/>
    </reaction>
</comment>
<organism evidence="16">
    <name type="scientific">Salvia splendens</name>
    <name type="common">Scarlet sage</name>
    <dbReference type="NCBI Taxonomy" id="180675"/>
    <lineage>
        <taxon>Eukaryota</taxon>
        <taxon>Viridiplantae</taxon>
        <taxon>Streptophyta</taxon>
        <taxon>Embryophyta</taxon>
        <taxon>Tracheophyta</taxon>
        <taxon>Spermatophyta</taxon>
        <taxon>Magnoliopsida</taxon>
        <taxon>eudicotyledons</taxon>
        <taxon>Gunneridae</taxon>
        <taxon>Pentapetalae</taxon>
        <taxon>asterids</taxon>
        <taxon>lamiids</taxon>
        <taxon>Lamiales</taxon>
        <taxon>Lamiaceae</taxon>
        <taxon>Nepetoideae</taxon>
        <taxon>Mentheae</taxon>
        <taxon>Salviinae</taxon>
        <taxon>Salvia</taxon>
        <taxon>Salvia subgen. Calosphace</taxon>
        <taxon>core Calosphace</taxon>
    </lineage>
</organism>
<evidence type="ECO:0000256" key="11">
    <source>
        <dbReference type="ARBA" id="ARBA00048679"/>
    </source>
</evidence>
<evidence type="ECO:0000256" key="6">
    <source>
        <dbReference type="ARBA" id="ARBA00022679"/>
    </source>
</evidence>
<dbReference type="FunFam" id="3.30.200.20:FF:000389">
    <property type="entry name" value="Receptor-like cytosolic serine/threonine-protein kinase RBK1"/>
    <property type="match status" value="1"/>
</dbReference>
<dbReference type="InterPro" id="IPR000719">
    <property type="entry name" value="Prot_kinase_dom"/>
</dbReference>
<dbReference type="GO" id="GO:0051020">
    <property type="term" value="F:GTPase binding"/>
    <property type="evidence" value="ECO:0007669"/>
    <property type="project" value="UniProtKB-ARBA"/>
</dbReference>
<evidence type="ECO:0000256" key="8">
    <source>
        <dbReference type="ARBA" id="ARBA00022777"/>
    </source>
</evidence>
<feature type="compositionally biased region" description="Basic residues" evidence="14">
    <location>
        <begin position="8"/>
        <end position="18"/>
    </location>
</feature>
<comment type="catalytic activity">
    <reaction evidence="10">
        <text>L-threonyl-[protein] + ATP = O-phospho-L-threonyl-[protein] + ADP + H(+)</text>
        <dbReference type="Rhea" id="RHEA:46608"/>
        <dbReference type="Rhea" id="RHEA-COMP:11060"/>
        <dbReference type="Rhea" id="RHEA-COMP:11605"/>
        <dbReference type="ChEBI" id="CHEBI:15378"/>
        <dbReference type="ChEBI" id="CHEBI:30013"/>
        <dbReference type="ChEBI" id="CHEBI:30616"/>
        <dbReference type="ChEBI" id="CHEBI:61977"/>
        <dbReference type="ChEBI" id="CHEBI:456216"/>
        <dbReference type="EC" id="2.7.11.1"/>
    </reaction>
</comment>
<dbReference type="Gene3D" id="1.10.510.10">
    <property type="entry name" value="Transferase(Phosphotransferase) domain 1"/>
    <property type="match status" value="1"/>
</dbReference>
<feature type="domain" description="Protein kinase" evidence="15">
    <location>
        <begin position="138"/>
        <end position="416"/>
    </location>
</feature>
<comment type="subunit">
    <text evidence="12">Interacts with ARAC5 and ARAC10.</text>
</comment>
<evidence type="ECO:0000256" key="3">
    <source>
        <dbReference type="ARBA" id="ARBA00022490"/>
    </source>
</evidence>
<dbReference type="PROSITE" id="PS50011">
    <property type="entry name" value="PROTEIN_KINASE_DOM"/>
    <property type="match status" value="1"/>
</dbReference>
<dbReference type="GO" id="GO:0005737">
    <property type="term" value="C:cytoplasm"/>
    <property type="evidence" value="ECO:0007669"/>
    <property type="project" value="UniProtKB-SubCell"/>
</dbReference>
<comment type="caution">
    <text evidence="16">The sequence shown here is derived from an EMBL/GenBank/DDBJ whole genome shotgun (WGS) entry which is preliminary data.</text>
</comment>
<keyword evidence="7 13" id="KW-0547">Nucleotide-binding</keyword>
<dbReference type="InterPro" id="IPR008266">
    <property type="entry name" value="Tyr_kinase_AS"/>
</dbReference>
<evidence type="ECO:0000313" key="17">
    <source>
        <dbReference type="Proteomes" id="UP000298416"/>
    </source>
</evidence>
<evidence type="ECO:0000256" key="9">
    <source>
        <dbReference type="ARBA" id="ARBA00022840"/>
    </source>
</evidence>
<evidence type="ECO:0000256" key="7">
    <source>
        <dbReference type="ARBA" id="ARBA00022741"/>
    </source>
</evidence>
<dbReference type="Proteomes" id="UP000298416">
    <property type="component" value="Unassembled WGS sequence"/>
</dbReference>
<dbReference type="InterPro" id="IPR046958">
    <property type="entry name" value="RBK1/2/STUNTED"/>
</dbReference>
<keyword evidence="8" id="KW-0418">Kinase</keyword>
<evidence type="ECO:0000256" key="5">
    <source>
        <dbReference type="ARBA" id="ARBA00022553"/>
    </source>
</evidence>
<dbReference type="SUPFAM" id="SSF56112">
    <property type="entry name" value="Protein kinase-like (PK-like)"/>
    <property type="match status" value="1"/>
</dbReference>
<evidence type="ECO:0000256" key="2">
    <source>
        <dbReference type="ARBA" id="ARBA00012513"/>
    </source>
</evidence>
<feature type="region of interest" description="Disordered" evidence="14">
    <location>
        <begin position="1"/>
        <end position="53"/>
    </location>
</feature>
<dbReference type="AlphaFoldDB" id="A0A8X8WDL3"/>
<keyword evidence="9 13" id="KW-0067">ATP-binding</keyword>
<dbReference type="GO" id="GO:0004674">
    <property type="term" value="F:protein serine/threonine kinase activity"/>
    <property type="evidence" value="ECO:0007669"/>
    <property type="project" value="UniProtKB-KW"/>
</dbReference>
<dbReference type="PANTHER" id="PTHR47987">
    <property type="entry name" value="OS08G0249100 PROTEIN"/>
    <property type="match status" value="1"/>
</dbReference>
<dbReference type="InterPro" id="IPR011009">
    <property type="entry name" value="Kinase-like_dom_sf"/>
</dbReference>
<dbReference type="GO" id="GO:0005524">
    <property type="term" value="F:ATP binding"/>
    <property type="evidence" value="ECO:0007669"/>
    <property type="project" value="UniProtKB-UniRule"/>
</dbReference>
<dbReference type="EMBL" id="PNBA02000018">
    <property type="protein sequence ID" value="KAG6392725.1"/>
    <property type="molecule type" value="Genomic_DNA"/>
</dbReference>
<reference evidence="16" key="1">
    <citation type="submission" date="2018-01" db="EMBL/GenBank/DDBJ databases">
        <authorList>
            <person name="Mao J.F."/>
        </authorList>
    </citation>
    <scope>NUCLEOTIDE SEQUENCE</scope>
    <source>
        <strain evidence="16">Huo1</strain>
        <tissue evidence="16">Leaf</tissue>
    </source>
</reference>
<dbReference type="Gene3D" id="3.30.200.20">
    <property type="entry name" value="Phosphorylase Kinase, domain 1"/>
    <property type="match status" value="1"/>
</dbReference>
<dbReference type="Pfam" id="PF07714">
    <property type="entry name" value="PK_Tyr_Ser-Thr"/>
    <property type="match status" value="1"/>
</dbReference>
<evidence type="ECO:0000256" key="12">
    <source>
        <dbReference type="ARBA" id="ARBA00063228"/>
    </source>
</evidence>
<proteinExistence type="predicted"/>
<evidence type="ECO:0000256" key="4">
    <source>
        <dbReference type="ARBA" id="ARBA00022527"/>
    </source>
</evidence>
<gene>
    <name evidence="16" type="ORF">SASPL_146949</name>
</gene>
<evidence type="ECO:0000256" key="13">
    <source>
        <dbReference type="PROSITE-ProRule" id="PRU10141"/>
    </source>
</evidence>
<reference evidence="16" key="2">
    <citation type="submission" date="2020-08" db="EMBL/GenBank/DDBJ databases">
        <title>Plant Genome Project.</title>
        <authorList>
            <person name="Zhang R.-G."/>
        </authorList>
    </citation>
    <scope>NUCLEOTIDE SEQUENCE</scope>
    <source>
        <strain evidence="16">Huo1</strain>
        <tissue evidence="16">Leaf</tissue>
    </source>
</reference>
<keyword evidence="17" id="KW-1185">Reference proteome</keyword>
<evidence type="ECO:0000256" key="10">
    <source>
        <dbReference type="ARBA" id="ARBA00047899"/>
    </source>
</evidence>
<evidence type="ECO:0000256" key="1">
    <source>
        <dbReference type="ARBA" id="ARBA00004496"/>
    </source>
</evidence>
<evidence type="ECO:0000313" key="16">
    <source>
        <dbReference type="EMBL" id="KAG6392725.1"/>
    </source>
</evidence>
<keyword evidence="6" id="KW-0808">Transferase</keyword>
<dbReference type="EC" id="2.7.11.1" evidence="2"/>
<dbReference type="PROSITE" id="PS00107">
    <property type="entry name" value="PROTEIN_KINASE_ATP"/>
    <property type="match status" value="1"/>
</dbReference>
<accession>A0A8X8WDL3</accession>
<protein>
    <recommendedName>
        <fullName evidence="2">non-specific serine/threonine protein kinase</fullName>
        <ecNumber evidence="2">2.7.11.1</ecNumber>
    </recommendedName>
</protein>
<comment type="subcellular location">
    <subcellularLocation>
        <location evidence="1">Cytoplasm</location>
    </subcellularLocation>
</comment>
<evidence type="ECO:0000256" key="14">
    <source>
        <dbReference type="SAM" id="MobiDB-lite"/>
    </source>
</evidence>
<keyword evidence="4" id="KW-0723">Serine/threonine-protein kinase</keyword>